<dbReference type="EMBL" id="CP038439">
    <property type="protein sequence ID" value="QBX34291.1"/>
    <property type="molecule type" value="Genomic_DNA"/>
</dbReference>
<dbReference type="SMART" id="SM00345">
    <property type="entry name" value="HTH_GNTR"/>
    <property type="match status" value="1"/>
</dbReference>
<dbReference type="InterPro" id="IPR000524">
    <property type="entry name" value="Tscrpt_reg_HTH_GntR"/>
</dbReference>
<feature type="domain" description="HTH gntR-type" evidence="5">
    <location>
        <begin position="7"/>
        <end position="74"/>
    </location>
</feature>
<dbReference type="Gene3D" id="1.10.10.10">
    <property type="entry name" value="Winged helix-like DNA-binding domain superfamily/Winged helix DNA-binding domain"/>
    <property type="match status" value="1"/>
</dbReference>
<protein>
    <submittedName>
        <fullName evidence="6">GntR family transcriptional regulator</fullName>
    </submittedName>
</protein>
<dbReference type="PANTHER" id="PTHR43537">
    <property type="entry name" value="TRANSCRIPTIONAL REGULATOR, GNTR FAMILY"/>
    <property type="match status" value="1"/>
</dbReference>
<sequence length="236" mass="26555">MQPGSSESASRRAYRELRQAILERRLPANRKVTEVGLAENLGISRTPIREAIKRLLLEGLLERRKGQGLWCVVPDADEVREIFELRLRLESYAAAKAAERAKPAQVEALVASARRMNELTQVAVDSEALIASIDRENAHFHSLIAEATQSQRLMHLIRATVDLALVTRTFRQFTADQRRRSAQHHLEIAAAIAARKPHWAERMMQVHILSAEDTMDSIPSADVPADDRLSQTNNDD</sequence>
<dbReference type="GO" id="GO:0003677">
    <property type="term" value="F:DNA binding"/>
    <property type="evidence" value="ECO:0007669"/>
    <property type="project" value="UniProtKB-KW"/>
</dbReference>
<evidence type="ECO:0000256" key="3">
    <source>
        <dbReference type="ARBA" id="ARBA00023163"/>
    </source>
</evidence>
<gene>
    <name evidence="6" type="ORF">E4191_05840</name>
</gene>
<accession>A0A4P7HMB5</accession>
<dbReference type="SUPFAM" id="SSF48008">
    <property type="entry name" value="GntR ligand-binding domain-like"/>
    <property type="match status" value="1"/>
</dbReference>
<evidence type="ECO:0000256" key="4">
    <source>
        <dbReference type="SAM" id="MobiDB-lite"/>
    </source>
</evidence>
<dbReference type="GO" id="GO:0003700">
    <property type="term" value="F:DNA-binding transcription factor activity"/>
    <property type="evidence" value="ECO:0007669"/>
    <property type="project" value="InterPro"/>
</dbReference>
<dbReference type="Pfam" id="PF00392">
    <property type="entry name" value="GntR"/>
    <property type="match status" value="1"/>
</dbReference>
<dbReference type="PRINTS" id="PR00035">
    <property type="entry name" value="HTHGNTR"/>
</dbReference>
<reference evidence="7" key="1">
    <citation type="submission" date="2019-03" db="EMBL/GenBank/DDBJ databases">
        <authorList>
            <person name="Li J."/>
        </authorList>
    </citation>
    <scope>NUCLEOTIDE SEQUENCE [LARGE SCALE GENOMIC DNA]</scope>
    <source>
        <strain evidence="7">2251</strain>
    </source>
</reference>
<dbReference type="Proteomes" id="UP000296374">
    <property type="component" value="Chromosome"/>
</dbReference>
<dbReference type="Gene3D" id="1.20.120.530">
    <property type="entry name" value="GntR ligand-binding domain-like"/>
    <property type="match status" value="1"/>
</dbReference>
<dbReference type="RefSeq" id="WP_135312580.1">
    <property type="nucleotide sequence ID" value="NZ_CP038439.1"/>
</dbReference>
<dbReference type="AlphaFoldDB" id="A0A4P7HMB5"/>
<dbReference type="PROSITE" id="PS50949">
    <property type="entry name" value="HTH_GNTR"/>
    <property type="match status" value="1"/>
</dbReference>
<proteinExistence type="predicted"/>
<evidence type="ECO:0000313" key="7">
    <source>
        <dbReference type="Proteomes" id="UP000296374"/>
    </source>
</evidence>
<dbReference type="SUPFAM" id="SSF46785">
    <property type="entry name" value="Winged helix' DNA-binding domain"/>
    <property type="match status" value="1"/>
</dbReference>
<evidence type="ECO:0000259" key="5">
    <source>
        <dbReference type="PROSITE" id="PS50949"/>
    </source>
</evidence>
<evidence type="ECO:0000256" key="1">
    <source>
        <dbReference type="ARBA" id="ARBA00023015"/>
    </source>
</evidence>
<dbReference type="InterPro" id="IPR008920">
    <property type="entry name" value="TF_FadR/GntR_C"/>
</dbReference>
<dbReference type="InterPro" id="IPR036388">
    <property type="entry name" value="WH-like_DNA-bd_sf"/>
</dbReference>
<dbReference type="PANTHER" id="PTHR43537:SF24">
    <property type="entry name" value="GLUCONATE OPERON TRANSCRIPTIONAL REPRESSOR"/>
    <property type="match status" value="1"/>
</dbReference>
<dbReference type="SMART" id="SM00895">
    <property type="entry name" value="FCD"/>
    <property type="match status" value="1"/>
</dbReference>
<dbReference type="InterPro" id="IPR011711">
    <property type="entry name" value="GntR_C"/>
</dbReference>
<organism evidence="6 7">
    <name type="scientific">Paracoccus liaowanqingii</name>
    <dbReference type="NCBI Taxonomy" id="2560053"/>
    <lineage>
        <taxon>Bacteria</taxon>
        <taxon>Pseudomonadati</taxon>
        <taxon>Pseudomonadota</taxon>
        <taxon>Alphaproteobacteria</taxon>
        <taxon>Rhodobacterales</taxon>
        <taxon>Paracoccaceae</taxon>
        <taxon>Paracoccus</taxon>
    </lineage>
</organism>
<dbReference type="InterPro" id="IPR036390">
    <property type="entry name" value="WH_DNA-bd_sf"/>
</dbReference>
<evidence type="ECO:0000313" key="6">
    <source>
        <dbReference type="EMBL" id="QBX34291.1"/>
    </source>
</evidence>
<dbReference type="KEGG" id="plia:E4191_05840"/>
<dbReference type="Pfam" id="PF07729">
    <property type="entry name" value="FCD"/>
    <property type="match status" value="1"/>
</dbReference>
<name>A0A4P7HMB5_9RHOB</name>
<feature type="region of interest" description="Disordered" evidence="4">
    <location>
        <begin position="215"/>
        <end position="236"/>
    </location>
</feature>
<keyword evidence="1" id="KW-0805">Transcription regulation</keyword>
<keyword evidence="2" id="KW-0238">DNA-binding</keyword>
<keyword evidence="3" id="KW-0804">Transcription</keyword>
<evidence type="ECO:0000256" key="2">
    <source>
        <dbReference type="ARBA" id="ARBA00023125"/>
    </source>
</evidence>